<evidence type="ECO:0000313" key="3">
    <source>
        <dbReference type="Proteomes" id="UP000030651"/>
    </source>
</evidence>
<dbReference type="RefSeq" id="XP_007835082.1">
    <property type="nucleotide sequence ID" value="XM_007836891.1"/>
</dbReference>
<sequence>MGFFAKIAAMVAAASAVASATNTVTFVSQDSTTRKVIFTPSSGYSEIDSIEVAGLATETVSFPDGWVGNWYSVSEGADNTSGMLGEVTFQGWDDITYFDVSAIVNADDHDGVHEMWPASENTIAIKTLMSGCSIFPCNTAYYLADDVQTVATTETELYCSLGSQTNSTSKRDVAKVVGRNFVLGKF</sequence>
<keyword evidence="3" id="KW-1185">Reference proteome</keyword>
<keyword evidence="1" id="KW-0732">Signal</keyword>
<dbReference type="InParanoid" id="W3X6I7"/>
<evidence type="ECO:0008006" key="4">
    <source>
        <dbReference type="Google" id="ProtNLM"/>
    </source>
</evidence>
<dbReference type="HOGENOM" id="CLU_120092_0_0_1"/>
<evidence type="ECO:0000256" key="1">
    <source>
        <dbReference type="SAM" id="SignalP"/>
    </source>
</evidence>
<dbReference type="AlphaFoldDB" id="W3X6I7"/>
<feature type="chain" id="PRO_5004835469" description="DNase1 protein" evidence="1">
    <location>
        <begin position="21"/>
        <end position="186"/>
    </location>
</feature>
<reference evidence="3" key="1">
    <citation type="journal article" date="2015" name="BMC Genomics">
        <title>Genomic and transcriptomic analysis of the endophytic fungus Pestalotiopsis fici reveals its lifestyle and high potential for synthesis of natural products.</title>
        <authorList>
            <person name="Wang X."/>
            <person name="Zhang X."/>
            <person name="Liu L."/>
            <person name="Xiang M."/>
            <person name="Wang W."/>
            <person name="Sun X."/>
            <person name="Che Y."/>
            <person name="Guo L."/>
            <person name="Liu G."/>
            <person name="Guo L."/>
            <person name="Wang C."/>
            <person name="Yin W.B."/>
            <person name="Stadler M."/>
            <person name="Zhang X."/>
            <person name="Liu X."/>
        </authorList>
    </citation>
    <scope>NUCLEOTIDE SEQUENCE [LARGE SCALE GENOMIC DNA]</scope>
    <source>
        <strain evidence="3">W106-1 / CGMCC3.15140</strain>
    </source>
</reference>
<organism evidence="2 3">
    <name type="scientific">Pestalotiopsis fici (strain W106-1 / CGMCC3.15140)</name>
    <dbReference type="NCBI Taxonomy" id="1229662"/>
    <lineage>
        <taxon>Eukaryota</taxon>
        <taxon>Fungi</taxon>
        <taxon>Dikarya</taxon>
        <taxon>Ascomycota</taxon>
        <taxon>Pezizomycotina</taxon>
        <taxon>Sordariomycetes</taxon>
        <taxon>Xylariomycetidae</taxon>
        <taxon>Amphisphaeriales</taxon>
        <taxon>Sporocadaceae</taxon>
        <taxon>Pestalotiopsis</taxon>
    </lineage>
</organism>
<dbReference type="OrthoDB" id="3513524at2759"/>
<dbReference type="KEGG" id="pfy:PFICI_08310"/>
<dbReference type="GeneID" id="19273323"/>
<feature type="signal peptide" evidence="1">
    <location>
        <begin position="1"/>
        <end position="20"/>
    </location>
</feature>
<evidence type="ECO:0000313" key="2">
    <source>
        <dbReference type="EMBL" id="ETS80781.1"/>
    </source>
</evidence>
<dbReference type="Proteomes" id="UP000030651">
    <property type="component" value="Unassembled WGS sequence"/>
</dbReference>
<dbReference type="eggNOG" id="ENOG502RJA7">
    <property type="taxonomic scope" value="Eukaryota"/>
</dbReference>
<name>W3X6I7_PESFW</name>
<gene>
    <name evidence="2" type="ORF">PFICI_08310</name>
</gene>
<dbReference type="OMA" id="PCNNAYY"/>
<protein>
    <recommendedName>
        <fullName evidence="4">DNase1 protein</fullName>
    </recommendedName>
</protein>
<accession>W3X6I7</accession>
<proteinExistence type="predicted"/>
<dbReference type="EMBL" id="KI912113">
    <property type="protein sequence ID" value="ETS80781.1"/>
    <property type="molecule type" value="Genomic_DNA"/>
</dbReference>